<feature type="non-terminal residue" evidence="1">
    <location>
        <position position="1"/>
    </location>
</feature>
<accession>A0A0C9Z9L4</accession>
<keyword evidence="2" id="KW-1185">Reference proteome</keyword>
<evidence type="ECO:0000313" key="1">
    <source>
        <dbReference type="EMBL" id="KIK16598.1"/>
    </source>
</evidence>
<dbReference type="AlphaFoldDB" id="A0A0C9Z9L4"/>
<reference evidence="1 2" key="1">
    <citation type="submission" date="2014-04" db="EMBL/GenBank/DDBJ databases">
        <authorList>
            <consortium name="DOE Joint Genome Institute"/>
            <person name="Kuo A."/>
            <person name="Kohler A."/>
            <person name="Costa M.D."/>
            <person name="Nagy L.G."/>
            <person name="Floudas D."/>
            <person name="Copeland A."/>
            <person name="Barry K.W."/>
            <person name="Cichocki N."/>
            <person name="Veneault-Fourrey C."/>
            <person name="LaButti K."/>
            <person name="Lindquist E.A."/>
            <person name="Lipzen A."/>
            <person name="Lundell T."/>
            <person name="Morin E."/>
            <person name="Murat C."/>
            <person name="Sun H."/>
            <person name="Tunlid A."/>
            <person name="Henrissat B."/>
            <person name="Grigoriev I.V."/>
            <person name="Hibbett D.S."/>
            <person name="Martin F."/>
            <person name="Nordberg H.P."/>
            <person name="Cantor M.N."/>
            <person name="Hua S.X."/>
        </authorList>
    </citation>
    <scope>NUCLEOTIDE SEQUENCE [LARGE SCALE GENOMIC DNA]</scope>
    <source>
        <strain evidence="1 2">441</strain>
    </source>
</reference>
<reference evidence="2" key="2">
    <citation type="submission" date="2015-01" db="EMBL/GenBank/DDBJ databases">
        <title>Evolutionary Origins and Diversification of the Mycorrhizal Mutualists.</title>
        <authorList>
            <consortium name="DOE Joint Genome Institute"/>
            <consortium name="Mycorrhizal Genomics Consortium"/>
            <person name="Kohler A."/>
            <person name="Kuo A."/>
            <person name="Nagy L.G."/>
            <person name="Floudas D."/>
            <person name="Copeland A."/>
            <person name="Barry K.W."/>
            <person name="Cichocki N."/>
            <person name="Veneault-Fourrey C."/>
            <person name="LaButti K."/>
            <person name="Lindquist E.A."/>
            <person name="Lipzen A."/>
            <person name="Lundell T."/>
            <person name="Morin E."/>
            <person name="Murat C."/>
            <person name="Riley R."/>
            <person name="Ohm R."/>
            <person name="Sun H."/>
            <person name="Tunlid A."/>
            <person name="Henrissat B."/>
            <person name="Grigoriev I.V."/>
            <person name="Hibbett D.S."/>
            <person name="Martin F."/>
        </authorList>
    </citation>
    <scope>NUCLEOTIDE SEQUENCE [LARGE SCALE GENOMIC DNA]</scope>
    <source>
        <strain evidence="2">441</strain>
    </source>
</reference>
<name>A0A0C9Z9L4_9AGAM</name>
<sequence length="53" mass="6043">VISTRKAENAMEVSLALWGMKNEPIPSQLVHFYIRKAGSKVGVKQYPTLHTMW</sequence>
<dbReference type="EMBL" id="KN833852">
    <property type="protein sequence ID" value="KIK16598.1"/>
    <property type="molecule type" value="Genomic_DNA"/>
</dbReference>
<protein>
    <submittedName>
        <fullName evidence="1">Unplaced genomic scaffold scaffold_168, whole genome shotgun sequence</fullName>
    </submittedName>
</protein>
<proteinExistence type="predicted"/>
<organism evidence="1 2">
    <name type="scientific">Pisolithus microcarpus 441</name>
    <dbReference type="NCBI Taxonomy" id="765257"/>
    <lineage>
        <taxon>Eukaryota</taxon>
        <taxon>Fungi</taxon>
        <taxon>Dikarya</taxon>
        <taxon>Basidiomycota</taxon>
        <taxon>Agaricomycotina</taxon>
        <taxon>Agaricomycetes</taxon>
        <taxon>Agaricomycetidae</taxon>
        <taxon>Boletales</taxon>
        <taxon>Sclerodermatineae</taxon>
        <taxon>Pisolithaceae</taxon>
        <taxon>Pisolithus</taxon>
    </lineage>
</organism>
<dbReference type="OrthoDB" id="2704287at2759"/>
<gene>
    <name evidence="1" type="ORF">PISMIDRAFT_113072</name>
</gene>
<evidence type="ECO:0000313" key="2">
    <source>
        <dbReference type="Proteomes" id="UP000054018"/>
    </source>
</evidence>
<dbReference type="HOGENOM" id="CLU_209444_0_0_1"/>
<dbReference type="Proteomes" id="UP000054018">
    <property type="component" value="Unassembled WGS sequence"/>
</dbReference>